<keyword evidence="2" id="KW-1185">Reference proteome</keyword>
<dbReference type="Proteomes" id="UP000190626">
    <property type="component" value="Unassembled WGS sequence"/>
</dbReference>
<protein>
    <submittedName>
        <fullName evidence="1">Uncharacterized protein</fullName>
    </submittedName>
</protein>
<evidence type="ECO:0000313" key="1">
    <source>
        <dbReference type="EMBL" id="OPH53427.1"/>
    </source>
</evidence>
<dbReference type="AlphaFoldDB" id="A0A1V4HGV5"/>
<proteinExistence type="predicted"/>
<accession>A0A1V4HGV5</accession>
<sequence length="74" mass="8861">MHNCRFRESNWSWSQRKQEAHQEIIRTRNSYSEIDPDAIVIRMKEDHTQNSQFMSGYHVQIRAAGNRKVKVSLE</sequence>
<comment type="caution">
    <text evidence="1">The sequence shown here is derived from an EMBL/GenBank/DDBJ whole genome shotgun (WGS) entry which is preliminary data.</text>
</comment>
<gene>
    <name evidence="1" type="ORF">BC351_06070</name>
</gene>
<reference evidence="2" key="1">
    <citation type="submission" date="2016-07" db="EMBL/GenBank/DDBJ databases">
        <authorList>
            <person name="Florea S."/>
            <person name="Webb J.S."/>
            <person name="Jaromczyk J."/>
            <person name="Schardl C.L."/>
        </authorList>
    </citation>
    <scope>NUCLEOTIDE SEQUENCE [LARGE SCALE GENOMIC DNA]</scope>
    <source>
        <strain evidence="2">CY1</strain>
    </source>
</reference>
<dbReference type="STRING" id="1469647.BC351_06070"/>
<dbReference type="EMBL" id="MBTG01000023">
    <property type="protein sequence ID" value="OPH53427.1"/>
    <property type="molecule type" value="Genomic_DNA"/>
</dbReference>
<name>A0A1V4HGV5_9BACL</name>
<evidence type="ECO:0000313" key="2">
    <source>
        <dbReference type="Proteomes" id="UP000190626"/>
    </source>
</evidence>
<organism evidence="1 2">
    <name type="scientific">Paenibacillus ferrarius</name>
    <dbReference type="NCBI Taxonomy" id="1469647"/>
    <lineage>
        <taxon>Bacteria</taxon>
        <taxon>Bacillati</taxon>
        <taxon>Bacillota</taxon>
        <taxon>Bacilli</taxon>
        <taxon>Bacillales</taxon>
        <taxon>Paenibacillaceae</taxon>
        <taxon>Paenibacillus</taxon>
    </lineage>
</organism>